<gene>
    <name evidence="2" type="ORF">GAK33_07410</name>
</gene>
<evidence type="ECO:0000313" key="2">
    <source>
        <dbReference type="EMBL" id="KAF1031689.1"/>
    </source>
</evidence>
<evidence type="ECO:0000256" key="1">
    <source>
        <dbReference type="SAM" id="SignalP"/>
    </source>
</evidence>
<keyword evidence="1" id="KW-0732">Signal</keyword>
<dbReference type="RefSeq" id="WP_278651006.1">
    <property type="nucleotide sequence ID" value="NZ_WNDV01000046.1"/>
</dbReference>
<dbReference type="Proteomes" id="UP000467522">
    <property type="component" value="Unassembled WGS sequence"/>
</dbReference>
<feature type="signal peptide" evidence="1">
    <location>
        <begin position="1"/>
        <end position="25"/>
    </location>
</feature>
<evidence type="ECO:0000313" key="3">
    <source>
        <dbReference type="Proteomes" id="UP000467522"/>
    </source>
</evidence>
<organism evidence="2 3">
    <name type="scientific">Burkholderia lata (strain ATCC 17760 / DSM 23089 / LMG 22485 / NCIMB 9086 / R18194 / 383)</name>
    <dbReference type="NCBI Taxonomy" id="482957"/>
    <lineage>
        <taxon>Bacteria</taxon>
        <taxon>Pseudomonadati</taxon>
        <taxon>Pseudomonadota</taxon>
        <taxon>Betaproteobacteria</taxon>
        <taxon>Burkholderiales</taxon>
        <taxon>Burkholderiaceae</taxon>
        <taxon>Burkholderia</taxon>
        <taxon>Burkholderia cepacia complex</taxon>
    </lineage>
</organism>
<proteinExistence type="predicted"/>
<accession>A0A833UFV3</accession>
<dbReference type="EMBL" id="WNDV01000046">
    <property type="protein sequence ID" value="KAF1031689.1"/>
    <property type="molecule type" value="Genomic_DNA"/>
</dbReference>
<protein>
    <recommendedName>
        <fullName evidence="4">Lipoprotein</fullName>
    </recommendedName>
</protein>
<feature type="chain" id="PRO_5032822161" description="Lipoprotein" evidence="1">
    <location>
        <begin position="26"/>
        <end position="401"/>
    </location>
</feature>
<dbReference type="PROSITE" id="PS51257">
    <property type="entry name" value="PROKAR_LIPOPROTEIN"/>
    <property type="match status" value="1"/>
</dbReference>
<name>A0A833UFV3_BURL3</name>
<reference evidence="3" key="1">
    <citation type="journal article" date="2020" name="MBio">
        <title>Horizontal gene transfer to a defensive symbiont with a reduced genome amongst a multipartite beetle microbiome.</title>
        <authorList>
            <person name="Waterworth S.C."/>
            <person name="Florez L.V."/>
            <person name="Rees E.R."/>
            <person name="Hertweck C."/>
            <person name="Kaltenpoth M."/>
            <person name="Kwan J.C."/>
        </authorList>
    </citation>
    <scope>NUCLEOTIDE SEQUENCE [LARGE SCALE GENOMIC DNA]</scope>
</reference>
<dbReference type="AlphaFoldDB" id="A0A833UFV3"/>
<comment type="caution">
    <text evidence="2">The sequence shown here is derived from an EMBL/GenBank/DDBJ whole genome shotgun (WGS) entry which is preliminary data.</text>
</comment>
<sequence>MKNLTLKFGAPLLCALSLLPSIASAAGACPAADTAARAAIDAQHRVQQIRIPPSDGGGVDIPPPLRDALRAYKQALVGTIDARLACSDEQVDPAALKRTLAAAFGVPARPIQPKDGESAFGRNPDVDVERGGTSRPLLFVRAGFDIACGDDNLLTAYAWENGAWRRVLRWQADDYKDIGGAYGSGFWFSALPGGQVAVVHGTPWCASRWSQFAADVIAPANGSAAQRTVFHSENSYVLDESPIRFKVRPDGFEVRATVGSRDSDVMTRPGVFRYRVDGGTVQRVQPVALNGRDFVDEWLKADDALAREWSEPAAAAAALKGRQAFEKASKTADRGFAYGPVRGCSDSKDRFQVELDLTGSTGETVARHYALIRQERNGFTLLGLSTAAEPACRGVNLMPQH</sequence>
<evidence type="ECO:0008006" key="4">
    <source>
        <dbReference type="Google" id="ProtNLM"/>
    </source>
</evidence>